<keyword evidence="1" id="KW-0732">Signal</keyword>
<feature type="domain" description="Scytalone dehydratase-like protein Arp1 N-terminal" evidence="3">
    <location>
        <begin position="59"/>
        <end position="166"/>
    </location>
</feature>
<dbReference type="EMBL" id="ML213591">
    <property type="protein sequence ID" value="TFK43969.1"/>
    <property type="molecule type" value="Genomic_DNA"/>
</dbReference>
<dbReference type="InterPro" id="IPR058329">
    <property type="entry name" value="Arp1_N"/>
</dbReference>
<evidence type="ECO:0000259" key="2">
    <source>
        <dbReference type="Pfam" id="PF01425"/>
    </source>
</evidence>
<keyword evidence="5" id="KW-1185">Reference proteome</keyword>
<dbReference type="InterPro" id="IPR036928">
    <property type="entry name" value="AS_sf"/>
</dbReference>
<proteinExistence type="predicted"/>
<dbReference type="Gene3D" id="3.90.1300.10">
    <property type="entry name" value="Amidase signature (AS) domain"/>
    <property type="match status" value="1"/>
</dbReference>
<sequence>MLNWLFIVGLFSSFVTASVNVLSTDTIGTVLNLSGSPIRFLSPSTAVALGSVSGRGAIPSTLTPTTCIHVKHTPITMEFLESQLATYAQLDDVWNDKFLEALIISYEGPAMAFFDDEAKRWLDALPTTHLFISKSIQPPSLENSEVLTISTIPPPGPYFISKSNEKKQLAIHHVYRLYEDDHHAFLFGAIPGPSGGWVATNITFPIEDQDDIPPQQIPVPSRLPALLSPNAKPLSGARFGLKDIYDAQGLPTAAGSLAYALTHPIPNITATSIASLLTLGAVMVGKTRTSQFAHGAQPWEFLDFPYSWNPRGDGYLTASASSSGSACAIAAYDWLDFTIGSDTRGSVRKPASLVGVYGIRPTTGALNLTGVVPLSEEMDTAGFFARDPRLFYAVYKLWYQGSPVISRQIGTRFPQKLLYPIEHFPVKNAEAQALYDSFITSLQIHLGIVKTPVNMSSMLALYFPDQTFPAFQLSSNKLAEYRSWVSVGKPIVDSFMEQYGTLPTFDPIPVKMFARAQNISEADFQASVAFKRGFQDAVSKYIFPPSPQSCSETLFIYDSAAGGKPSYRFEEFNSFQGAAPFLLTAPSADSTPPEMKDYFNFLASMAELPEVTVPIGQVPYWSQITRRWEMLPVAAQLVVARGCDGMLMELVRKLSENGVVGGVKTGRLMY</sequence>
<dbReference type="InterPro" id="IPR023631">
    <property type="entry name" value="Amidase_dom"/>
</dbReference>
<dbReference type="PANTHER" id="PTHR46310:SF7">
    <property type="entry name" value="AMIDASE 1"/>
    <property type="match status" value="1"/>
</dbReference>
<evidence type="ECO:0000313" key="4">
    <source>
        <dbReference type="EMBL" id="TFK43969.1"/>
    </source>
</evidence>
<dbReference type="Pfam" id="PF26053">
    <property type="entry name" value="DUF8016"/>
    <property type="match status" value="1"/>
</dbReference>
<dbReference type="AlphaFoldDB" id="A0A5C3MEX4"/>
<reference evidence="4 5" key="1">
    <citation type="journal article" date="2019" name="Nat. Ecol. Evol.">
        <title>Megaphylogeny resolves global patterns of mushroom evolution.</title>
        <authorList>
            <person name="Varga T."/>
            <person name="Krizsan K."/>
            <person name="Foldi C."/>
            <person name="Dima B."/>
            <person name="Sanchez-Garcia M."/>
            <person name="Sanchez-Ramirez S."/>
            <person name="Szollosi G.J."/>
            <person name="Szarkandi J.G."/>
            <person name="Papp V."/>
            <person name="Albert L."/>
            <person name="Andreopoulos W."/>
            <person name="Angelini C."/>
            <person name="Antonin V."/>
            <person name="Barry K.W."/>
            <person name="Bougher N.L."/>
            <person name="Buchanan P."/>
            <person name="Buyck B."/>
            <person name="Bense V."/>
            <person name="Catcheside P."/>
            <person name="Chovatia M."/>
            <person name="Cooper J."/>
            <person name="Damon W."/>
            <person name="Desjardin D."/>
            <person name="Finy P."/>
            <person name="Geml J."/>
            <person name="Haridas S."/>
            <person name="Hughes K."/>
            <person name="Justo A."/>
            <person name="Karasinski D."/>
            <person name="Kautmanova I."/>
            <person name="Kiss B."/>
            <person name="Kocsube S."/>
            <person name="Kotiranta H."/>
            <person name="LaButti K.M."/>
            <person name="Lechner B.E."/>
            <person name="Liimatainen K."/>
            <person name="Lipzen A."/>
            <person name="Lukacs Z."/>
            <person name="Mihaltcheva S."/>
            <person name="Morgado L.N."/>
            <person name="Niskanen T."/>
            <person name="Noordeloos M.E."/>
            <person name="Ohm R.A."/>
            <person name="Ortiz-Santana B."/>
            <person name="Ovrebo C."/>
            <person name="Racz N."/>
            <person name="Riley R."/>
            <person name="Savchenko A."/>
            <person name="Shiryaev A."/>
            <person name="Soop K."/>
            <person name="Spirin V."/>
            <person name="Szebenyi C."/>
            <person name="Tomsovsky M."/>
            <person name="Tulloss R.E."/>
            <person name="Uehling J."/>
            <person name="Grigoriev I.V."/>
            <person name="Vagvolgyi C."/>
            <person name="Papp T."/>
            <person name="Martin F.M."/>
            <person name="Miettinen O."/>
            <person name="Hibbett D.S."/>
            <person name="Nagy L.G."/>
        </authorList>
    </citation>
    <scope>NUCLEOTIDE SEQUENCE [LARGE SCALE GENOMIC DNA]</scope>
    <source>
        <strain evidence="4 5">CBS 166.37</strain>
    </source>
</reference>
<gene>
    <name evidence="4" type="ORF">BDQ12DRAFT_643816</name>
</gene>
<dbReference type="Pfam" id="PF01425">
    <property type="entry name" value="Amidase"/>
    <property type="match status" value="1"/>
</dbReference>
<name>A0A5C3MEX4_9AGAR</name>
<dbReference type="OrthoDB" id="5423360at2759"/>
<evidence type="ECO:0000313" key="5">
    <source>
        <dbReference type="Proteomes" id="UP000308652"/>
    </source>
</evidence>
<feature type="signal peptide" evidence="1">
    <location>
        <begin position="1"/>
        <end position="17"/>
    </location>
</feature>
<evidence type="ECO:0000256" key="1">
    <source>
        <dbReference type="SAM" id="SignalP"/>
    </source>
</evidence>
<evidence type="ECO:0000259" key="3">
    <source>
        <dbReference type="Pfam" id="PF26053"/>
    </source>
</evidence>
<accession>A0A5C3MEX4</accession>
<protein>
    <submittedName>
        <fullName evidence="4">Amidase signature domain-containing protein</fullName>
    </submittedName>
</protein>
<organism evidence="4 5">
    <name type="scientific">Crucibulum laeve</name>
    <dbReference type="NCBI Taxonomy" id="68775"/>
    <lineage>
        <taxon>Eukaryota</taxon>
        <taxon>Fungi</taxon>
        <taxon>Dikarya</taxon>
        <taxon>Basidiomycota</taxon>
        <taxon>Agaricomycotina</taxon>
        <taxon>Agaricomycetes</taxon>
        <taxon>Agaricomycetidae</taxon>
        <taxon>Agaricales</taxon>
        <taxon>Agaricineae</taxon>
        <taxon>Nidulariaceae</taxon>
        <taxon>Crucibulum</taxon>
    </lineage>
</organism>
<feature type="chain" id="PRO_5022822948" evidence="1">
    <location>
        <begin position="18"/>
        <end position="670"/>
    </location>
</feature>
<dbReference type="SUPFAM" id="SSF75304">
    <property type="entry name" value="Amidase signature (AS) enzymes"/>
    <property type="match status" value="1"/>
</dbReference>
<dbReference type="PANTHER" id="PTHR46310">
    <property type="entry name" value="AMIDASE 1"/>
    <property type="match status" value="1"/>
</dbReference>
<dbReference type="STRING" id="68775.A0A5C3MEX4"/>
<dbReference type="Proteomes" id="UP000308652">
    <property type="component" value="Unassembled WGS sequence"/>
</dbReference>
<feature type="domain" description="Amidase" evidence="2">
    <location>
        <begin position="231"/>
        <end position="387"/>
    </location>
</feature>